<dbReference type="InterPro" id="IPR004871">
    <property type="entry name" value="RSE1/DDB1/CPSF1_C"/>
</dbReference>
<proteinExistence type="predicted"/>
<dbReference type="InterPro" id="IPR050358">
    <property type="entry name" value="RSE1/DDB1/CFT1"/>
</dbReference>
<evidence type="ECO:0000256" key="1">
    <source>
        <dbReference type="SAM" id="MobiDB-lite"/>
    </source>
</evidence>
<evidence type="ECO:0000313" key="4">
    <source>
        <dbReference type="Proteomes" id="UP000291116"/>
    </source>
</evidence>
<dbReference type="InterPro" id="IPR015943">
    <property type="entry name" value="WD40/YVTN_repeat-like_dom_sf"/>
</dbReference>
<feature type="compositionally biased region" description="Acidic residues" evidence="1">
    <location>
        <begin position="997"/>
        <end position="1008"/>
    </location>
</feature>
<feature type="compositionally biased region" description="Polar residues" evidence="1">
    <location>
        <begin position="263"/>
        <end position="276"/>
    </location>
</feature>
<feature type="region of interest" description="Disordered" evidence="1">
    <location>
        <begin position="255"/>
        <end position="276"/>
    </location>
</feature>
<feature type="region of interest" description="Disordered" evidence="1">
    <location>
        <begin position="564"/>
        <end position="611"/>
    </location>
</feature>
<organism evidence="3 4">
    <name type="scientific">Pseudo-nitzschia multistriata</name>
    <dbReference type="NCBI Taxonomy" id="183589"/>
    <lineage>
        <taxon>Eukaryota</taxon>
        <taxon>Sar</taxon>
        <taxon>Stramenopiles</taxon>
        <taxon>Ochrophyta</taxon>
        <taxon>Bacillariophyta</taxon>
        <taxon>Bacillariophyceae</taxon>
        <taxon>Bacillariophycidae</taxon>
        <taxon>Bacillariales</taxon>
        <taxon>Bacillariaceae</taxon>
        <taxon>Pseudo-nitzschia</taxon>
    </lineage>
</organism>
<feature type="region of interest" description="Disordered" evidence="1">
    <location>
        <begin position="93"/>
        <end position="140"/>
    </location>
</feature>
<dbReference type="Gene3D" id="1.10.150.910">
    <property type="match status" value="1"/>
</dbReference>
<dbReference type="Proteomes" id="UP000291116">
    <property type="component" value="Unassembled WGS sequence"/>
</dbReference>
<dbReference type="GO" id="GO:0003676">
    <property type="term" value="F:nucleic acid binding"/>
    <property type="evidence" value="ECO:0007669"/>
    <property type="project" value="InterPro"/>
</dbReference>
<dbReference type="OrthoDB" id="6109at2759"/>
<dbReference type="Gene3D" id="2.130.10.10">
    <property type="entry name" value="YVTN repeat-like/Quinoprotein amine dehydrogenase"/>
    <property type="match status" value="2"/>
</dbReference>
<feature type="compositionally biased region" description="Basic residues" evidence="1">
    <location>
        <begin position="124"/>
        <end position="139"/>
    </location>
</feature>
<dbReference type="PANTHER" id="PTHR10644">
    <property type="entry name" value="DNA REPAIR/RNA PROCESSING CPSF FAMILY"/>
    <property type="match status" value="1"/>
</dbReference>
<feature type="region of interest" description="Disordered" evidence="1">
    <location>
        <begin position="626"/>
        <end position="665"/>
    </location>
</feature>
<accession>A0A448ZID6</accession>
<dbReference type="Pfam" id="PF03178">
    <property type="entry name" value="CPSF_A"/>
    <property type="match status" value="1"/>
</dbReference>
<feature type="compositionally biased region" description="Polar residues" evidence="1">
    <location>
        <begin position="582"/>
        <end position="597"/>
    </location>
</feature>
<dbReference type="GO" id="GO:0005634">
    <property type="term" value="C:nucleus"/>
    <property type="evidence" value="ECO:0007669"/>
    <property type="project" value="InterPro"/>
</dbReference>
<sequence>MSTPNSRPVHPCVLSVFEGTTGVEYSTWARVTDQSLEDGSAGRGMPDLVTAHASSLSIYRIDESTGKMLLVHTYSNMAGNVCFLETLRVNDWEDGDGDPEDDRAGLSGDGGGEGPKGTSPTNQRQRRTTPSSHKRRRRRPDALLVGFCGHPRLAIVHVQPDLLLATTLLDLTPAITDCAYGAITPLEHDMTASLFQRDETSSHHHQATVSVVLGGGISVVCLELRYHSSTGGWRAVEEPYVLPLSTLARAIDRKTTQSGAGGQQRTNSRNNNRGDASNALLTQSIVTGFGDILGTAFLPGYMEPTMVVLHSNPNVGRVCPGRLGRDTEGGKGGTRYSLVLTAVTVTVTHQRSALLWSTEVPADALSVYTCPLDAPSGENESRGGAGGTAACLVHCVNSVVWVSNTGQIQQCLAVNGWVSSTLSTAYNSIVTANQWPFPKLSVQLDGARFTPLDATTWFVVLRRGQVYLLQRDKDLDSGRWSFMPLYQTVGAVGECSGLSCCPMGVYSALSATKDKGLFYSPPKAGEAEQQLHDIGLLFVASRLGDSSLLGYALGKTSVAEALKTEPGLGDPGETVKTEQTIRPRNGTNESDANSPKTEATAEDGGTPVGDDDYERILQLEEEALYGNATTSDGNVGKPDLVPPSDDDDDDENGSARSNSRQSGRKRARFSNLLVVRTLHVLDSLTALGPLGPACSGPLSSSPEVAIDPTMSTSNTTSSVATTGHVFPCGYGSSGGIALLSIPGRDDRNLLAEADCVNAKALFSLPRRGLVLMAMLPEDGGTKVFRIGAADSATKGGLEEIDLADWCPSEDTRDFFTTCHLLAASDLTEDSFLVLAASPNDENSKSYFVITLREQQQQGQSTTTIRMAAAYQLDIPQSEIITRAKTVEDRESGQVFLSYTLTTGEAKVAVISSDGSVDTKHSFPSIETAQMDTSTDLEEDAELSEEEKFYAGRTIVSVDMFKAPRSFFVSEAAGDPEKNEDTIVSDQEMEDGNHLAEAEGDDYLDEDDRDLYYQGTPTDGGSEKKKESDDNGCDEAMTSDESDVWYFATSRQSGELDVFLFSDLETPVWSCIGFGHGAPSLDTHDPSSFRNPIGHKVCTREIKFFFCGPSSDEWKNRQGLVGPRPFCVMLETNDGDVQIYEAKIHHRSLKLLSFRRIPLKDVSRQSQESTKHFSKLRRKKIVSAKDATESSGDFQYNRLFPFRDISGQDGVFALVTRPFWLVAERGRPTVLHHRCKHVAPTGAKPRPITGFCSGLKFSNSDQNNFVTLHERVGRVGSQRMTLFDGILNLASKNSLLPGGGMFVEKIPFGVTVRKIQFIDDDHASTGSRPLYAVLVSREYEADLSELNDDGMTDEERQRLAEEKESAKIQRQVEADLGGFDVEQEWVEEIERENCFKINRNLGGAPPVPSSAYSLWIVDVANGWQVIDSYELEECEHGTSMEVMTLTKFLAEPGTDYNTSEEELESKLFIAVGAGTINKDGEDVACKGRVLLFEVTRPKESGVLPIAELNFVYEKKIFHGPVTTLSCLNIEGKSRLLIGAGADINVEQWGNDKLTQVGFFRATMQVLDIKLFKNFIVLSDAYDSLYFLVWRESDKSLTMLAKDYDPIPVYCSGIISRGGSLDFVCHDDRQNLQFFQYAPGDPAARGGNKLVCRADFHLGSQTTDLRSHFCRSSLLINSSTPSSALAALKQQDTFFGKADDDQRFALTFGTTDGGYHSVVPLSEPVYWRMTALQSVLANALESDCALSRRAWRLYRRSSRRGGCRNNDRKKGVIDGDLVMQYTDLSKAEQEDLASAIGSTVDLILDNLLELRCSTMVI</sequence>
<evidence type="ECO:0000259" key="2">
    <source>
        <dbReference type="Pfam" id="PF03178"/>
    </source>
</evidence>
<feature type="domain" description="RSE1/DDB1/CPSF1 C-terminal" evidence="2">
    <location>
        <begin position="1412"/>
        <end position="1781"/>
    </location>
</feature>
<keyword evidence="4" id="KW-1185">Reference proteome</keyword>
<dbReference type="EMBL" id="CAACVS010000386">
    <property type="protein sequence ID" value="VEU41818.1"/>
    <property type="molecule type" value="Genomic_DNA"/>
</dbReference>
<feature type="region of interest" description="Disordered" evidence="1">
    <location>
        <begin position="997"/>
        <end position="1034"/>
    </location>
</feature>
<protein>
    <recommendedName>
        <fullName evidence="2">RSE1/DDB1/CPSF1 C-terminal domain-containing protein</fullName>
    </recommendedName>
</protein>
<gene>
    <name evidence="3" type="ORF">PSNMU_V1.4_AUG-EV-PASAV3_0087090</name>
</gene>
<name>A0A448ZID6_9STRA</name>
<reference evidence="3 4" key="1">
    <citation type="submission" date="2019-01" db="EMBL/GenBank/DDBJ databases">
        <authorList>
            <person name="Ferrante I. M."/>
        </authorList>
    </citation>
    <scope>NUCLEOTIDE SEQUENCE [LARGE SCALE GENOMIC DNA]</scope>
    <source>
        <strain evidence="3 4">B856</strain>
    </source>
</reference>
<evidence type="ECO:0000313" key="3">
    <source>
        <dbReference type="EMBL" id="VEU41818.1"/>
    </source>
</evidence>